<accession>A0A444UQQ4</accession>
<evidence type="ECO:0000256" key="1">
    <source>
        <dbReference type="SAM" id="MobiDB-lite"/>
    </source>
</evidence>
<feature type="compositionally biased region" description="Polar residues" evidence="1">
    <location>
        <begin position="293"/>
        <end position="302"/>
    </location>
</feature>
<evidence type="ECO:0000313" key="2">
    <source>
        <dbReference type="EMBL" id="RXM90495.1"/>
    </source>
</evidence>
<evidence type="ECO:0000313" key="3">
    <source>
        <dbReference type="Proteomes" id="UP000289886"/>
    </source>
</evidence>
<protein>
    <recommendedName>
        <fullName evidence="4">C2H2-type domain-containing protein</fullName>
    </recommendedName>
</protein>
<comment type="caution">
    <text evidence="2">The sequence shown here is derived from an EMBL/GenBank/DDBJ whole genome shotgun (WGS) entry which is preliminary data.</text>
</comment>
<proteinExistence type="predicted"/>
<dbReference type="EMBL" id="SCEB01025217">
    <property type="protein sequence ID" value="RXM90495.1"/>
    <property type="molecule type" value="Genomic_DNA"/>
</dbReference>
<feature type="region of interest" description="Disordered" evidence="1">
    <location>
        <begin position="291"/>
        <end position="316"/>
    </location>
</feature>
<reference evidence="2 3" key="1">
    <citation type="submission" date="2019-01" db="EMBL/GenBank/DDBJ databases">
        <title>Draft Genome and Complete Hox-Cluster Characterization of the Sterlet Sturgeon (Acipenser ruthenus).</title>
        <authorList>
            <person name="Wei Q."/>
        </authorList>
    </citation>
    <scope>NUCLEOTIDE SEQUENCE [LARGE SCALE GENOMIC DNA]</scope>
    <source>
        <strain evidence="2">WHYD16114868_AA</strain>
        <tissue evidence="2">Blood</tissue>
    </source>
</reference>
<dbReference type="AlphaFoldDB" id="A0A444UQQ4"/>
<keyword evidence="3" id="KW-1185">Reference proteome</keyword>
<gene>
    <name evidence="2" type="ORF">EOD39_22141</name>
</gene>
<dbReference type="Proteomes" id="UP000289886">
    <property type="component" value="Unassembled WGS sequence"/>
</dbReference>
<feature type="compositionally biased region" description="Acidic residues" evidence="1">
    <location>
        <begin position="303"/>
        <end position="316"/>
    </location>
</feature>
<organism evidence="2 3">
    <name type="scientific">Acipenser ruthenus</name>
    <name type="common">Sterlet sturgeon</name>
    <dbReference type="NCBI Taxonomy" id="7906"/>
    <lineage>
        <taxon>Eukaryota</taxon>
        <taxon>Metazoa</taxon>
        <taxon>Chordata</taxon>
        <taxon>Craniata</taxon>
        <taxon>Vertebrata</taxon>
        <taxon>Euteleostomi</taxon>
        <taxon>Actinopterygii</taxon>
        <taxon>Chondrostei</taxon>
        <taxon>Acipenseriformes</taxon>
        <taxon>Acipenseridae</taxon>
        <taxon>Acipenser</taxon>
    </lineage>
</organism>
<sequence>MAYRSYMQNDPGQGQLPMTWSTGLPVSSMHTLMNCGCLQCVALRPPATCNYDCNNIALPRPVAWIPIEGPGSCSFPFPYGAHTEAGLSRSVPLHCPWSYSPPTVPQLRPAGVSRVVRHEPRAPSRQAQCCFESARRPVVKEDPLPATSMQKGETLQASGFPAHMVSTEHHNLILQGKTQNSILAGVMPPETSDVCSSKPGANTKRPATLEGALCSSPDQGPIAPKLQGLHDAKRASRAGRSGDVTSAKRLPDTPQEKNKRIKRLSTASLLPKTSYSPELCHTQCKVCAEPKPLTTTGQSSDNPEVEVTDNSSDEDPPGFVGKVGSELCWLLPRCPLPPQGLSGPYTCSACLATFRSMASLVFHIRYGRMKNDFSCLMLIRKSQRPKPKPTLITYLRKKIRLFKRMLKNKQKLRWDI</sequence>
<feature type="region of interest" description="Disordered" evidence="1">
    <location>
        <begin position="188"/>
        <end position="267"/>
    </location>
</feature>
<evidence type="ECO:0008006" key="4">
    <source>
        <dbReference type="Google" id="ProtNLM"/>
    </source>
</evidence>
<name>A0A444UQQ4_ACIRT</name>
<feature type="compositionally biased region" description="Basic and acidic residues" evidence="1">
    <location>
        <begin position="249"/>
        <end position="258"/>
    </location>
</feature>